<accession>A0A2W2AQX2</accession>
<organism evidence="1 2">
    <name type="scientific">Aestuariivirga litoralis</name>
    <dbReference type="NCBI Taxonomy" id="2650924"/>
    <lineage>
        <taxon>Bacteria</taxon>
        <taxon>Pseudomonadati</taxon>
        <taxon>Pseudomonadota</taxon>
        <taxon>Alphaproteobacteria</taxon>
        <taxon>Hyphomicrobiales</taxon>
        <taxon>Aestuariivirgaceae</taxon>
        <taxon>Aestuariivirga</taxon>
    </lineage>
</organism>
<evidence type="ECO:0000313" key="2">
    <source>
        <dbReference type="Proteomes" id="UP000248795"/>
    </source>
</evidence>
<sequence length="212" mass="23921">MLTPLKTEVEKVGDLAHEARRFRTILWSFEKNIELLFKGTGLAAEVDHAALAEAFSRWRQAFDQSKHLADLDRKDFTIFAAGMMLKELLAARPITAIVPDELGLPALPATLDHRLKRWPEGYAYTSFCLSVAAAVLHEMGAAEPTESGVADDPRFWDSFRENVAENPANAIAFFDMVVGLPPNWQAPDVPWMRRTFLDSKRRLEAEPRKTIE</sequence>
<comment type="caution">
    <text evidence="1">The sequence shown here is derived from an EMBL/GenBank/DDBJ whole genome shotgun (WGS) entry which is preliminary data.</text>
</comment>
<gene>
    <name evidence="1" type="ORF">DK847_15420</name>
</gene>
<dbReference type="Proteomes" id="UP000248795">
    <property type="component" value="Unassembled WGS sequence"/>
</dbReference>
<protein>
    <submittedName>
        <fullName evidence="1">Uncharacterized protein</fullName>
    </submittedName>
</protein>
<evidence type="ECO:0000313" key="1">
    <source>
        <dbReference type="EMBL" id="PZF76032.1"/>
    </source>
</evidence>
<name>A0A2W2AQX2_9HYPH</name>
<dbReference type="AlphaFoldDB" id="A0A2W2AQX2"/>
<proteinExistence type="predicted"/>
<keyword evidence="2" id="KW-1185">Reference proteome</keyword>
<dbReference type="EMBL" id="QKVK01000007">
    <property type="protein sequence ID" value="PZF76032.1"/>
    <property type="molecule type" value="Genomic_DNA"/>
</dbReference>
<dbReference type="RefSeq" id="WP_111199416.1">
    <property type="nucleotide sequence ID" value="NZ_QKVK01000007.1"/>
</dbReference>
<reference evidence="2" key="1">
    <citation type="submission" date="2018-06" db="EMBL/GenBank/DDBJ databases">
        <title>Aestuariibacter litoralis strain KCTC 52945T.</title>
        <authorList>
            <person name="Li X."/>
            <person name="Salam N."/>
            <person name="Li J.-L."/>
            <person name="Chen Y.-M."/>
            <person name="Yang Z.-W."/>
            <person name="Zhang L.-Y."/>
            <person name="Han M.-X."/>
            <person name="Xiao M."/>
            <person name="Li W.-J."/>
        </authorList>
    </citation>
    <scope>NUCLEOTIDE SEQUENCE [LARGE SCALE GENOMIC DNA]</scope>
    <source>
        <strain evidence="2">KCTC 52945</strain>
    </source>
</reference>